<accession>A0A8H7EQV6</accession>
<reference evidence="1" key="1">
    <citation type="submission" date="2020-01" db="EMBL/GenBank/DDBJ databases">
        <title>Genome Sequencing of Three Apophysomyces-Like Fungal Strains Confirms a Novel Fungal Genus in the Mucoromycota with divergent Burkholderia-like Endosymbiotic Bacteria.</title>
        <authorList>
            <person name="Stajich J.E."/>
            <person name="Macias A.M."/>
            <person name="Carter-House D."/>
            <person name="Lovett B."/>
            <person name="Kasson L.R."/>
            <person name="Berry K."/>
            <person name="Grigoriev I."/>
            <person name="Chang Y."/>
            <person name="Spatafora J."/>
            <person name="Kasson M.T."/>
        </authorList>
    </citation>
    <scope>NUCLEOTIDE SEQUENCE</scope>
    <source>
        <strain evidence="1">NRRL A-21654</strain>
    </source>
</reference>
<dbReference type="EMBL" id="JABAYA010000186">
    <property type="protein sequence ID" value="KAF7722606.1"/>
    <property type="molecule type" value="Genomic_DNA"/>
</dbReference>
<dbReference type="PANTHER" id="PTHR40129">
    <property type="entry name" value="KETOPANTOATE REDUCTASE N-TERMINAL DOMAIN-CONTAINING PROTEIN"/>
    <property type="match status" value="1"/>
</dbReference>
<dbReference type="OrthoDB" id="674948at2759"/>
<evidence type="ECO:0000313" key="1">
    <source>
        <dbReference type="EMBL" id="KAF7722606.1"/>
    </source>
</evidence>
<dbReference type="AlphaFoldDB" id="A0A8H7EQV6"/>
<dbReference type="Proteomes" id="UP000605846">
    <property type="component" value="Unassembled WGS sequence"/>
</dbReference>
<organism evidence="1 2">
    <name type="scientific">Apophysomyces ossiformis</name>
    <dbReference type="NCBI Taxonomy" id="679940"/>
    <lineage>
        <taxon>Eukaryota</taxon>
        <taxon>Fungi</taxon>
        <taxon>Fungi incertae sedis</taxon>
        <taxon>Mucoromycota</taxon>
        <taxon>Mucoromycotina</taxon>
        <taxon>Mucoromycetes</taxon>
        <taxon>Mucorales</taxon>
        <taxon>Mucorineae</taxon>
        <taxon>Mucoraceae</taxon>
        <taxon>Apophysomyces</taxon>
    </lineage>
</organism>
<evidence type="ECO:0000313" key="2">
    <source>
        <dbReference type="Proteomes" id="UP000605846"/>
    </source>
</evidence>
<dbReference type="Gene3D" id="3.40.50.720">
    <property type="entry name" value="NAD(P)-binding Rossmann-like Domain"/>
    <property type="match status" value="1"/>
</dbReference>
<dbReference type="PANTHER" id="PTHR40129:SF2">
    <property type="entry name" value="KETOPANTOATE REDUCTASE N-TERMINAL DOMAIN-CONTAINING PROTEIN"/>
    <property type="match status" value="1"/>
</dbReference>
<gene>
    <name evidence="1" type="ORF">EC973_002919</name>
</gene>
<keyword evidence="2" id="KW-1185">Reference proteome</keyword>
<comment type="caution">
    <text evidence="1">The sequence shown here is derived from an EMBL/GenBank/DDBJ whole genome shotgun (WGS) entry which is preliminary data.</text>
</comment>
<sequence length="278" mass="30924">METTTATGDVLSILILGLGWTGQFLTELLDATNVTHASTTRDGRQNTIAWTLPKDLDHSVDISILPRARTVVVTFPVLNADVMSSFITAYQTKYGPTQWILLSSTRPFTGPEKSNRHSPMDTSAERSAAEEVVLKNGGSVLHLAGLWGAQRQPCNWVSRFASTEKLRSKLLVRQLHLIHGKDVARAILAVHDKFKKGERWILTDGGCYDWIQLFLTWGSHEQIEMARKLAKEDTACYEALGNGTLEDIVQQGGVEPRLDSGEFWQTFGLQAEEFLAIK</sequence>
<protein>
    <submittedName>
        <fullName evidence="1">Uncharacterized protein</fullName>
    </submittedName>
</protein>
<name>A0A8H7EQV6_9FUNG</name>
<proteinExistence type="predicted"/>